<dbReference type="EMBL" id="CP019640">
    <property type="protein sequence ID" value="AQQ53443.1"/>
    <property type="molecule type" value="Genomic_DNA"/>
</dbReference>
<accession>A0A1Q2KZ49</accession>
<name>A0A1Q2KZ49_9BACL</name>
<dbReference type="Proteomes" id="UP000188184">
    <property type="component" value="Chromosome"/>
</dbReference>
<evidence type="ECO:0000313" key="1">
    <source>
        <dbReference type="EMBL" id="AQQ53443.1"/>
    </source>
</evidence>
<proteinExistence type="predicted"/>
<protein>
    <submittedName>
        <fullName evidence="1">Uncharacterized protein</fullName>
    </submittedName>
</protein>
<keyword evidence="2" id="KW-1185">Reference proteome</keyword>
<dbReference type="KEGG" id="pmar:B0X71_10395"/>
<gene>
    <name evidence="1" type="ORF">B0X71_10395</name>
</gene>
<organism evidence="1 2">
    <name type="scientific">Planococcus lenghuensis</name>
    <dbReference type="NCBI Taxonomy" id="2213202"/>
    <lineage>
        <taxon>Bacteria</taxon>
        <taxon>Bacillati</taxon>
        <taxon>Bacillota</taxon>
        <taxon>Bacilli</taxon>
        <taxon>Bacillales</taxon>
        <taxon>Caryophanaceae</taxon>
        <taxon>Planococcus</taxon>
    </lineage>
</organism>
<evidence type="ECO:0000313" key="2">
    <source>
        <dbReference type="Proteomes" id="UP000188184"/>
    </source>
</evidence>
<sequence>MKRSIVFLFWFVTKLVLDLEKSLQADAFRGAVRKPLRSRCDLQDLACPLIPQLKTDAPAPLRGSSQMSGARGF</sequence>
<dbReference type="AlphaFoldDB" id="A0A1Q2KZ49"/>
<reference evidence="1 2" key="1">
    <citation type="submission" date="2017-02" db="EMBL/GenBank/DDBJ databases">
        <title>The complete genomic sequence of a novel cold adapted crude oil-degrading bacterium Planococcus qaidamina Y42.</title>
        <authorList>
            <person name="Yang R."/>
        </authorList>
    </citation>
    <scope>NUCLEOTIDE SEQUENCE [LARGE SCALE GENOMIC DNA]</scope>
    <source>
        <strain evidence="1 2">Y42</strain>
    </source>
</reference>